<dbReference type="InterPro" id="IPR045865">
    <property type="entry name" value="ACT-like_dom_sf"/>
</dbReference>
<organism evidence="1">
    <name type="scientific">Aster yellows phytoplasma</name>
    <dbReference type="NCBI Taxonomy" id="35779"/>
    <lineage>
        <taxon>Bacteria</taxon>
        <taxon>Bacillati</taxon>
        <taxon>Mycoplasmatota</taxon>
        <taxon>Mollicutes</taxon>
        <taxon>Acholeplasmatales</taxon>
        <taxon>Acholeplasmataceae</taxon>
        <taxon>Candidatus Phytoplasma</taxon>
        <taxon>16SrI (Aster yellows group)</taxon>
    </lineage>
</organism>
<protein>
    <recommendedName>
        <fullName evidence="2">Acetolactate synthase small subunit</fullName>
    </recommendedName>
</protein>
<sequence length="86" mass="10551">MKNIIIISDNIIGLLIRIILIFNRRNININNIILINKKLYTNYVYIIKIEIKNYKIYYFNKIIKQIKRILGIKKIYFYNLKSNLWN</sequence>
<reference evidence="1" key="1">
    <citation type="journal article" date="2003" name="J. Bacteriol.">
        <title>Identification and characterization of phytoplasmal genes, employing a novel method of isolating phytoplasmal genomic DNA.</title>
        <authorList>
            <person name="Melamed S."/>
            <person name="Tanne E."/>
            <person name="Ben-Haim R."/>
            <person name="Edelbaum O."/>
            <person name="Yogev D."/>
            <person name="Sela I."/>
        </authorList>
    </citation>
    <scope>NUCLEOTIDE SEQUENCE</scope>
</reference>
<dbReference type="AlphaFoldDB" id="Q847R6"/>
<dbReference type="SUPFAM" id="SSF55021">
    <property type="entry name" value="ACT-like"/>
    <property type="match status" value="1"/>
</dbReference>
<evidence type="ECO:0008006" key="2">
    <source>
        <dbReference type="Google" id="ProtNLM"/>
    </source>
</evidence>
<proteinExistence type="predicted"/>
<name>Q847R6_ASTYP</name>
<evidence type="ECO:0000313" key="1">
    <source>
        <dbReference type="EMBL" id="AAO61970.1"/>
    </source>
</evidence>
<accession>Q847R6</accession>
<dbReference type="EMBL" id="AY191285">
    <property type="protein sequence ID" value="AAO61970.1"/>
    <property type="molecule type" value="Genomic_DNA"/>
</dbReference>